<dbReference type="EMBL" id="CP111028">
    <property type="protein sequence ID" value="WAR30614.1"/>
    <property type="molecule type" value="Genomic_DNA"/>
</dbReference>
<evidence type="ECO:0000313" key="2">
    <source>
        <dbReference type="EMBL" id="WAR30614.1"/>
    </source>
</evidence>
<name>A0ABY7GAM8_MYAAR</name>
<evidence type="ECO:0000256" key="1">
    <source>
        <dbReference type="SAM" id="MobiDB-lite"/>
    </source>
</evidence>
<gene>
    <name evidence="2" type="ORF">MAR_033156</name>
</gene>
<sequence length="82" mass="9383">MSGIVLRAECNYIAKGSHRRVVRLFIHWTRTPAFIISYVHFRIQTSATVTRLLWISQKQSVAMSTTDKRLHDSSCVPSPRPA</sequence>
<proteinExistence type="predicted"/>
<feature type="region of interest" description="Disordered" evidence="1">
    <location>
        <begin position="63"/>
        <end position="82"/>
    </location>
</feature>
<organism evidence="2 3">
    <name type="scientific">Mya arenaria</name>
    <name type="common">Soft-shell clam</name>
    <dbReference type="NCBI Taxonomy" id="6604"/>
    <lineage>
        <taxon>Eukaryota</taxon>
        <taxon>Metazoa</taxon>
        <taxon>Spiralia</taxon>
        <taxon>Lophotrochozoa</taxon>
        <taxon>Mollusca</taxon>
        <taxon>Bivalvia</taxon>
        <taxon>Autobranchia</taxon>
        <taxon>Heteroconchia</taxon>
        <taxon>Euheterodonta</taxon>
        <taxon>Imparidentia</taxon>
        <taxon>Neoheterodontei</taxon>
        <taxon>Myida</taxon>
        <taxon>Myoidea</taxon>
        <taxon>Myidae</taxon>
        <taxon>Mya</taxon>
    </lineage>
</organism>
<keyword evidence="3" id="KW-1185">Reference proteome</keyword>
<dbReference type="Proteomes" id="UP001164746">
    <property type="component" value="Chromosome 17"/>
</dbReference>
<evidence type="ECO:0000313" key="3">
    <source>
        <dbReference type="Proteomes" id="UP001164746"/>
    </source>
</evidence>
<reference evidence="2" key="1">
    <citation type="submission" date="2022-11" db="EMBL/GenBank/DDBJ databases">
        <title>Centuries of genome instability and evolution in soft-shell clam transmissible cancer (bioRxiv).</title>
        <authorList>
            <person name="Hart S.F.M."/>
            <person name="Yonemitsu M.A."/>
            <person name="Giersch R.M."/>
            <person name="Beal B.F."/>
            <person name="Arriagada G."/>
            <person name="Davis B.W."/>
            <person name="Ostrander E.A."/>
            <person name="Goff S.P."/>
            <person name="Metzger M.J."/>
        </authorList>
    </citation>
    <scope>NUCLEOTIDE SEQUENCE</scope>
    <source>
        <strain evidence="2">MELC-2E11</strain>
        <tissue evidence="2">Siphon/mantle</tissue>
    </source>
</reference>
<accession>A0ABY7GAM8</accession>
<protein>
    <submittedName>
        <fullName evidence="2">Uncharacterized protein</fullName>
    </submittedName>
</protein>